<dbReference type="InterPro" id="IPR008964">
    <property type="entry name" value="Invasin/intimin_cell_adhesion"/>
</dbReference>
<dbReference type="SUPFAM" id="SSF51445">
    <property type="entry name" value="(Trans)glycosidases"/>
    <property type="match status" value="1"/>
</dbReference>
<dbReference type="Gene3D" id="2.60.120.260">
    <property type="entry name" value="Galactose-binding domain-like"/>
    <property type="match status" value="1"/>
</dbReference>
<dbReference type="Gene3D" id="2.60.40.10">
    <property type="entry name" value="Immunoglobulins"/>
    <property type="match status" value="1"/>
</dbReference>
<dbReference type="InterPro" id="IPR003343">
    <property type="entry name" value="Big_2"/>
</dbReference>
<dbReference type="InterPro" id="IPR008979">
    <property type="entry name" value="Galactose-bd-like_sf"/>
</dbReference>
<reference evidence="5 6" key="1">
    <citation type="journal article" date="2014" name="Genome Announc.">
        <title>Draft Genome Sequence of Cytophaga fermentans JCM 21142T, a Facultative Anaerobe Isolated from Marine Mud.</title>
        <authorList>
            <person name="Starns D."/>
            <person name="Oshima K."/>
            <person name="Suda W."/>
            <person name="Iino T."/>
            <person name="Yuki M."/>
            <person name="Inoue J."/>
            <person name="Kitamura K."/>
            <person name="Iida T."/>
            <person name="Darby A."/>
            <person name="Hattori M."/>
            <person name="Ohkuma M."/>
        </authorList>
    </citation>
    <scope>NUCLEOTIDE SEQUENCE [LARGE SCALE GENOMIC DNA]</scope>
    <source>
        <strain evidence="5 6">JCM 21142</strain>
    </source>
</reference>
<sequence length="975" mass="106762">MKHNYNLKIIKSSFSIIIVVLLSLGYSNAQTPVVANGKLSVSGVNMVNANGTPVQLRGMSSHGPQWFGKCYNFNSINTLTTDWGIDIFRLAMYVEENGYTTNPDYWKQWIDYMVDICEQHGIYCLIDWHILTPGDPNTNLAIAKDFWDYMSKKHSGKEHVIYEICNEPNGIEWSRVKEYANEIIPIIRANDPNTIIIVGTPNWCQDVDIAAESPIQGDNIMYSLHFYAGTHLSWLRDKAMNAINAGLPIFVTEFGTSQASGDGGPYIEECDKWMSFMEENKISWCNWSFSDKDEISAALTTGACNSNWNNTSTSGTYIKQKLLSPADAWANTGGNIAPVINIESPKTNSYYEIGDSILITTTAIDRDGTIDHVTFYANNSSIGVSSQAPYTLTWVPNTAAQYNINAVITDNESAQNTSTNVVINVVTEIIQDPYPNVLSPASIPGTVLAVNFDTGGEGIAYHDADMVNKGVGGIRTEEGVDTEGGDGVGNIGYVETEEWLEYTVNVIQSGTYDLEMRYASEPGGGKFHLEFDEVDKTGLLNVGSSGSWGTYANIVFKNIRLNAGIQVMRIYIDAGDFNFSKLTFSQVSVEEVPVTNLTLSDSLINIETQQTRTITATISPQEATDKTIRWVSSNESVASIDLNGTVTALSQGETVITAYSSATNIKDSCLVIVNANNVITYLLNINTNGMGVVNSSPASNSYPQGTIVKLIAIPDTNYHFNRWSGDSNSLSDTINIIMDTDKYVTAIFTQDTTFNACAFNTPLATPLASINKSYNNIYVLGTGPNLDNITNFTINWDLNNNGLWQFSISTNNGEPGWYNNLIPLSIQNFSSANPSISLSNTNITGLDGEYWVTTDGDNFVMAQKTGVFTIYFSNSDTAPCLKSASISNTPIKSASSQLVIFPNPASDYITVGSVEKGSTISVINMRGQVVFNRRVTKNGQESFSIKHLNSGGYIIVLKKPNGMSEAKKLYIKSNQ</sequence>
<dbReference type="NCBIfam" id="TIGR04183">
    <property type="entry name" value="Por_Secre_tail"/>
    <property type="match status" value="1"/>
</dbReference>
<keyword evidence="6" id="KW-1185">Reference proteome</keyword>
<dbReference type="AlphaFoldDB" id="W7Y491"/>
<dbReference type="Pfam" id="PF17957">
    <property type="entry name" value="Big_7"/>
    <property type="match status" value="1"/>
</dbReference>
<dbReference type="RefSeq" id="WP_052343221.1">
    <property type="nucleotide sequence ID" value="NZ_BAMD01000108.1"/>
</dbReference>
<dbReference type="PANTHER" id="PTHR34142">
    <property type="entry name" value="ENDO-BETA-1,4-GLUCANASE A"/>
    <property type="match status" value="1"/>
</dbReference>
<dbReference type="OrthoDB" id="154460at2"/>
<keyword evidence="3" id="KW-0326">Glycosidase</keyword>
<dbReference type="eggNOG" id="COG4870">
    <property type="taxonomic scope" value="Bacteria"/>
</dbReference>
<dbReference type="EMBL" id="BAMD01000108">
    <property type="protein sequence ID" value="GAF05695.1"/>
    <property type="molecule type" value="Genomic_DNA"/>
</dbReference>
<dbReference type="eggNOG" id="COG2730">
    <property type="taxonomic scope" value="Bacteria"/>
</dbReference>
<dbReference type="STRING" id="869213.GCA_000517085_02913"/>
<dbReference type="GO" id="GO:0004553">
    <property type="term" value="F:hydrolase activity, hydrolyzing O-glycosyl compounds"/>
    <property type="evidence" value="ECO:0007669"/>
    <property type="project" value="InterPro"/>
</dbReference>
<gene>
    <name evidence="5" type="ORF">JCM21142_104441</name>
</gene>
<dbReference type="Pfam" id="PF18998">
    <property type="entry name" value="Flg_new_2"/>
    <property type="match status" value="1"/>
</dbReference>
<dbReference type="InterPro" id="IPR001547">
    <property type="entry name" value="Glyco_hydro_5"/>
</dbReference>
<dbReference type="eggNOG" id="COG4412">
    <property type="taxonomic scope" value="Bacteria"/>
</dbReference>
<dbReference type="PANTHER" id="PTHR34142:SF1">
    <property type="entry name" value="GLYCOSIDE HYDROLASE FAMILY 5 DOMAIN-CONTAINING PROTEIN"/>
    <property type="match status" value="1"/>
</dbReference>
<dbReference type="InterPro" id="IPR013783">
    <property type="entry name" value="Ig-like_fold"/>
</dbReference>
<dbReference type="eggNOG" id="COG2133">
    <property type="taxonomic scope" value="Bacteria"/>
</dbReference>
<comment type="caution">
    <text evidence="5">The sequence shown here is derived from an EMBL/GenBank/DDBJ whole genome shotgun (WGS) entry which is preliminary data.</text>
</comment>
<evidence type="ECO:0000256" key="1">
    <source>
        <dbReference type="ARBA" id="ARBA00022729"/>
    </source>
</evidence>
<feature type="domain" description="CBM6" evidence="4">
    <location>
        <begin position="460"/>
        <end position="585"/>
    </location>
</feature>
<dbReference type="Proteomes" id="UP000019402">
    <property type="component" value="Unassembled WGS sequence"/>
</dbReference>
<dbReference type="InterPro" id="IPR017853">
    <property type="entry name" value="GH"/>
</dbReference>
<dbReference type="SMART" id="SM00635">
    <property type="entry name" value="BID_2"/>
    <property type="match status" value="1"/>
</dbReference>
<organism evidence="5 6">
    <name type="scientific">Saccharicrinis fermentans DSM 9555 = JCM 21142</name>
    <dbReference type="NCBI Taxonomy" id="869213"/>
    <lineage>
        <taxon>Bacteria</taxon>
        <taxon>Pseudomonadati</taxon>
        <taxon>Bacteroidota</taxon>
        <taxon>Bacteroidia</taxon>
        <taxon>Marinilabiliales</taxon>
        <taxon>Marinilabiliaceae</taxon>
        <taxon>Saccharicrinis</taxon>
    </lineage>
</organism>
<dbReference type="PROSITE" id="PS00659">
    <property type="entry name" value="GLYCOSYL_HYDROL_F5"/>
    <property type="match status" value="1"/>
</dbReference>
<dbReference type="SUPFAM" id="SSF49785">
    <property type="entry name" value="Galactose-binding domain-like"/>
    <property type="match status" value="1"/>
</dbReference>
<dbReference type="InterPro" id="IPR026444">
    <property type="entry name" value="Secre_tail"/>
</dbReference>
<dbReference type="InterPro" id="IPR018087">
    <property type="entry name" value="Glyco_hydro_5_CS"/>
</dbReference>
<dbReference type="Pfam" id="PF00150">
    <property type="entry name" value="Cellulase"/>
    <property type="match status" value="1"/>
</dbReference>
<dbReference type="Pfam" id="PF03422">
    <property type="entry name" value="CBM_6"/>
    <property type="match status" value="1"/>
</dbReference>
<dbReference type="Pfam" id="PF02368">
    <property type="entry name" value="Big_2"/>
    <property type="match status" value="1"/>
</dbReference>
<proteinExistence type="predicted"/>
<dbReference type="Gene3D" id="3.20.20.80">
    <property type="entry name" value="Glycosidases"/>
    <property type="match status" value="1"/>
</dbReference>
<dbReference type="Pfam" id="PF18962">
    <property type="entry name" value="Por_Secre_tail"/>
    <property type="match status" value="1"/>
</dbReference>
<keyword evidence="2" id="KW-0378">Hydrolase</keyword>
<protein>
    <submittedName>
        <fullName evidence="5">Endoglucanase</fullName>
    </submittedName>
</protein>
<evidence type="ECO:0000313" key="6">
    <source>
        <dbReference type="Proteomes" id="UP000019402"/>
    </source>
</evidence>
<dbReference type="Gene3D" id="2.60.40.1080">
    <property type="match status" value="1"/>
</dbReference>
<dbReference type="InterPro" id="IPR044060">
    <property type="entry name" value="Bacterial_rp_domain"/>
</dbReference>
<accession>W7Y491</accession>
<dbReference type="GO" id="GO:0000272">
    <property type="term" value="P:polysaccharide catabolic process"/>
    <property type="evidence" value="ECO:0007669"/>
    <property type="project" value="InterPro"/>
</dbReference>
<evidence type="ECO:0000259" key="4">
    <source>
        <dbReference type="PROSITE" id="PS51175"/>
    </source>
</evidence>
<keyword evidence="1" id="KW-0732">Signal</keyword>
<dbReference type="eggNOG" id="COG5492">
    <property type="taxonomic scope" value="Bacteria"/>
</dbReference>
<name>W7Y491_9BACT</name>
<dbReference type="GO" id="GO:0030246">
    <property type="term" value="F:carbohydrate binding"/>
    <property type="evidence" value="ECO:0007669"/>
    <property type="project" value="InterPro"/>
</dbReference>
<dbReference type="SMART" id="SM00606">
    <property type="entry name" value="CBD_IV"/>
    <property type="match status" value="1"/>
</dbReference>
<dbReference type="PROSITE" id="PS51175">
    <property type="entry name" value="CBM6"/>
    <property type="match status" value="1"/>
</dbReference>
<evidence type="ECO:0000313" key="5">
    <source>
        <dbReference type="EMBL" id="GAF05695.1"/>
    </source>
</evidence>
<dbReference type="InterPro" id="IPR006584">
    <property type="entry name" value="Cellulose-bd_IV"/>
</dbReference>
<evidence type="ECO:0000256" key="3">
    <source>
        <dbReference type="ARBA" id="ARBA00023295"/>
    </source>
</evidence>
<evidence type="ECO:0000256" key="2">
    <source>
        <dbReference type="ARBA" id="ARBA00022801"/>
    </source>
</evidence>
<dbReference type="InterPro" id="IPR005084">
    <property type="entry name" value="CBM6"/>
</dbReference>
<dbReference type="CDD" id="cd04080">
    <property type="entry name" value="CBM6_cellulase-like"/>
    <property type="match status" value="1"/>
</dbReference>
<dbReference type="SUPFAM" id="SSF49373">
    <property type="entry name" value="Invasin/intimin cell-adhesion fragments"/>
    <property type="match status" value="1"/>
</dbReference>